<evidence type="ECO:0000313" key="2">
    <source>
        <dbReference type="Proteomes" id="UP001317629"/>
    </source>
</evidence>
<name>A0ABM8EEE5_9HYPH</name>
<geneLocation type="plasmid" evidence="1 2">
    <name>pSS37A-Re-2</name>
</geneLocation>
<protein>
    <recommendedName>
        <fullName evidence="3">VWA domain-containing protein</fullName>
    </recommendedName>
</protein>
<accession>A0ABM8EEE5</accession>
<dbReference type="Gene3D" id="3.40.50.410">
    <property type="entry name" value="von Willebrand factor, type A domain"/>
    <property type="match status" value="1"/>
</dbReference>
<gene>
    <name evidence="1" type="ORF">SS37A_38980</name>
</gene>
<organism evidence="1 2">
    <name type="scientific">Methylocystis iwaonis</name>
    <dbReference type="NCBI Taxonomy" id="2885079"/>
    <lineage>
        <taxon>Bacteria</taxon>
        <taxon>Pseudomonadati</taxon>
        <taxon>Pseudomonadota</taxon>
        <taxon>Alphaproteobacteria</taxon>
        <taxon>Hyphomicrobiales</taxon>
        <taxon>Methylocystaceae</taxon>
        <taxon>Methylocystis</taxon>
    </lineage>
</organism>
<proteinExistence type="predicted"/>
<evidence type="ECO:0008006" key="3">
    <source>
        <dbReference type="Google" id="ProtNLM"/>
    </source>
</evidence>
<dbReference type="InterPro" id="IPR036465">
    <property type="entry name" value="vWFA_dom_sf"/>
</dbReference>
<keyword evidence="1" id="KW-0614">Plasmid</keyword>
<sequence length="148" mass="16192">MGLNYNWTTMQSVVNAMQPNGNTNQAIGLALGWMSLAGGGPFTAPAMDPNYTYKQIIILLSDGLNTQDRWYSRQSQIDARQTMTCNNIKAAGITIYTVEVSTDGTPLSPLLQQCASDSTKFFFLTSSSQIVTTFDQIGTNISQLYISK</sequence>
<dbReference type="RefSeq" id="WP_281932670.1">
    <property type="nucleotide sequence ID" value="NZ_AP027144.1"/>
</dbReference>
<evidence type="ECO:0000313" key="1">
    <source>
        <dbReference type="EMBL" id="BDV36368.1"/>
    </source>
</evidence>
<dbReference type="SUPFAM" id="SSF53300">
    <property type="entry name" value="vWA-like"/>
    <property type="match status" value="1"/>
</dbReference>
<dbReference type="EMBL" id="AP027144">
    <property type="protein sequence ID" value="BDV36368.1"/>
    <property type="molecule type" value="Genomic_DNA"/>
</dbReference>
<dbReference type="Proteomes" id="UP001317629">
    <property type="component" value="Plasmid pSS37A-Re-2"/>
</dbReference>
<reference evidence="1 2" key="1">
    <citation type="journal article" date="2023" name="Int. J. Syst. Evol. Microbiol.">
        <title>Methylocystis iwaonis sp. nov., a type II methane-oxidizing bacterium from surface soil of a rice paddy field in Japan, and emended description of the genus Methylocystis (ex Whittenbury et al. 1970) Bowman et al. 1993.</title>
        <authorList>
            <person name="Kaise H."/>
            <person name="Sawadogo J.B."/>
            <person name="Alam M.S."/>
            <person name="Ueno C."/>
            <person name="Dianou D."/>
            <person name="Shinjo R."/>
            <person name="Asakawa S."/>
        </authorList>
    </citation>
    <scope>NUCLEOTIDE SEQUENCE [LARGE SCALE GENOMIC DNA]</scope>
    <source>
        <strain evidence="1 2">SS37A-Re</strain>
    </source>
</reference>
<keyword evidence="2" id="KW-1185">Reference proteome</keyword>